<keyword evidence="1" id="KW-1133">Transmembrane helix</keyword>
<dbReference type="RefSeq" id="WP_127725232.1">
    <property type="nucleotide sequence ID" value="NZ_RLIH01000017.1"/>
</dbReference>
<name>A0A437S4R5_9FIRM</name>
<comment type="caution">
    <text evidence="2">The sequence shown here is derived from an EMBL/GenBank/DDBJ whole genome shotgun (WGS) entry which is preliminary data.</text>
</comment>
<sequence>MRGFKKQRIFSSVLEVIILIAVIKTAIFSFFTMGLLINDRCEKKKLVNGKGEVEKPNPKEE</sequence>
<keyword evidence="1" id="KW-0812">Transmembrane</keyword>
<dbReference type="OrthoDB" id="9981906at2"/>
<reference evidence="2 3" key="1">
    <citation type="submission" date="2018-11" db="EMBL/GenBank/DDBJ databases">
        <title>Genome sequencing and assembly of Anaerosphaera sp. nov., GS7-6-2.</title>
        <authorList>
            <person name="Rettenmaier R."/>
            <person name="Liebl W."/>
            <person name="Zverlov V."/>
        </authorList>
    </citation>
    <scope>NUCLEOTIDE SEQUENCE [LARGE SCALE GENOMIC DNA]</scope>
    <source>
        <strain evidence="2 3">GS7-6-2</strain>
    </source>
</reference>
<evidence type="ECO:0000313" key="2">
    <source>
        <dbReference type="EMBL" id="RVU54025.1"/>
    </source>
</evidence>
<organism evidence="2 3">
    <name type="scientific">Anaerosphaera multitolerans</name>
    <dbReference type="NCBI Taxonomy" id="2487351"/>
    <lineage>
        <taxon>Bacteria</taxon>
        <taxon>Bacillati</taxon>
        <taxon>Bacillota</taxon>
        <taxon>Tissierellia</taxon>
        <taxon>Tissierellales</taxon>
        <taxon>Peptoniphilaceae</taxon>
        <taxon>Anaerosphaera</taxon>
    </lineage>
</organism>
<proteinExistence type="predicted"/>
<evidence type="ECO:0000256" key="1">
    <source>
        <dbReference type="SAM" id="Phobius"/>
    </source>
</evidence>
<keyword evidence="3" id="KW-1185">Reference proteome</keyword>
<accession>A0A437S4R5</accession>
<evidence type="ECO:0000313" key="3">
    <source>
        <dbReference type="Proteomes" id="UP000288812"/>
    </source>
</evidence>
<keyword evidence="1" id="KW-0472">Membrane</keyword>
<gene>
    <name evidence="2" type="ORF">EF514_09635</name>
</gene>
<dbReference type="Proteomes" id="UP000288812">
    <property type="component" value="Unassembled WGS sequence"/>
</dbReference>
<feature type="transmembrane region" description="Helical" evidence="1">
    <location>
        <begin position="12"/>
        <end position="37"/>
    </location>
</feature>
<dbReference type="AlphaFoldDB" id="A0A437S4R5"/>
<protein>
    <submittedName>
        <fullName evidence="2">Uncharacterized protein</fullName>
    </submittedName>
</protein>
<dbReference type="EMBL" id="RLIH01000017">
    <property type="protein sequence ID" value="RVU54025.1"/>
    <property type="molecule type" value="Genomic_DNA"/>
</dbReference>